<name>A0AAN4ZKP0_9BILA</name>
<evidence type="ECO:0000256" key="1">
    <source>
        <dbReference type="SAM" id="Phobius"/>
    </source>
</evidence>
<gene>
    <name evidence="2" type="ORF">PMAYCL1PPCAC_11309</name>
</gene>
<keyword evidence="1" id="KW-0812">Transmembrane</keyword>
<evidence type="ECO:0000313" key="2">
    <source>
        <dbReference type="EMBL" id="GMR41114.1"/>
    </source>
</evidence>
<dbReference type="EMBL" id="BTRK01000003">
    <property type="protein sequence ID" value="GMR41114.1"/>
    <property type="molecule type" value="Genomic_DNA"/>
</dbReference>
<sequence length="137" mass="14484">TVSQPGLTYEMGNLLPGIDSQPGLAYYMGVWVRGGGGREGHGASRLFWVFSVWPALRSSCCVPSLFIITTLPSSTAVRSSGSLSRVSGAASGSMPVNSAGLSPSFSFSLPWFLYALMSLIISSYSFTLGTFLCFASF</sequence>
<dbReference type="Proteomes" id="UP001328107">
    <property type="component" value="Unassembled WGS sequence"/>
</dbReference>
<accession>A0AAN4ZKP0</accession>
<comment type="caution">
    <text evidence="2">The sequence shown here is derived from an EMBL/GenBank/DDBJ whole genome shotgun (WGS) entry which is preliminary data.</text>
</comment>
<keyword evidence="1" id="KW-0472">Membrane</keyword>
<organism evidence="2 3">
    <name type="scientific">Pristionchus mayeri</name>
    <dbReference type="NCBI Taxonomy" id="1317129"/>
    <lineage>
        <taxon>Eukaryota</taxon>
        <taxon>Metazoa</taxon>
        <taxon>Ecdysozoa</taxon>
        <taxon>Nematoda</taxon>
        <taxon>Chromadorea</taxon>
        <taxon>Rhabditida</taxon>
        <taxon>Rhabditina</taxon>
        <taxon>Diplogasteromorpha</taxon>
        <taxon>Diplogasteroidea</taxon>
        <taxon>Neodiplogasteridae</taxon>
        <taxon>Pristionchus</taxon>
    </lineage>
</organism>
<protein>
    <submittedName>
        <fullName evidence="2">Uncharacterized protein</fullName>
    </submittedName>
</protein>
<keyword evidence="3" id="KW-1185">Reference proteome</keyword>
<feature type="transmembrane region" description="Helical" evidence="1">
    <location>
        <begin position="111"/>
        <end position="135"/>
    </location>
</feature>
<evidence type="ECO:0000313" key="3">
    <source>
        <dbReference type="Proteomes" id="UP001328107"/>
    </source>
</evidence>
<feature type="non-terminal residue" evidence="2">
    <location>
        <position position="137"/>
    </location>
</feature>
<keyword evidence="1" id="KW-1133">Transmembrane helix</keyword>
<feature type="non-terminal residue" evidence="2">
    <location>
        <position position="1"/>
    </location>
</feature>
<proteinExistence type="predicted"/>
<reference evidence="3" key="1">
    <citation type="submission" date="2022-10" db="EMBL/GenBank/DDBJ databases">
        <title>Genome assembly of Pristionchus species.</title>
        <authorList>
            <person name="Yoshida K."/>
            <person name="Sommer R.J."/>
        </authorList>
    </citation>
    <scope>NUCLEOTIDE SEQUENCE [LARGE SCALE GENOMIC DNA]</scope>
    <source>
        <strain evidence="3">RS5460</strain>
    </source>
</reference>
<dbReference type="AlphaFoldDB" id="A0AAN4ZKP0"/>